<dbReference type="Gene3D" id="3.40.33.10">
    <property type="entry name" value="CAP"/>
    <property type="match status" value="1"/>
</dbReference>
<name>A0A5K3FTI9_MESCO</name>
<protein>
    <submittedName>
        <fullName evidence="1">SCP domain-containing protein</fullName>
    </submittedName>
</protein>
<proteinExistence type="predicted"/>
<evidence type="ECO:0000313" key="1">
    <source>
        <dbReference type="WBParaSite" id="MCU_011548-RA"/>
    </source>
</evidence>
<dbReference type="AlphaFoldDB" id="A0A5K3FTI9"/>
<dbReference type="GO" id="GO:0005576">
    <property type="term" value="C:extracellular region"/>
    <property type="evidence" value="ECO:0007669"/>
    <property type="project" value="InterPro"/>
</dbReference>
<dbReference type="InterPro" id="IPR035940">
    <property type="entry name" value="CAP_sf"/>
</dbReference>
<dbReference type="InterPro" id="IPR018245">
    <property type="entry name" value="Gonadotropin_bsu_CS"/>
</dbReference>
<dbReference type="PROSITE" id="PS00261">
    <property type="entry name" value="GLYCO_HORMONE_BETA_1"/>
    <property type="match status" value="1"/>
</dbReference>
<accession>A0A5K3FTI9</accession>
<reference evidence="1" key="1">
    <citation type="submission" date="2019-11" db="UniProtKB">
        <authorList>
            <consortium name="WormBaseParasite"/>
        </authorList>
    </citation>
    <scope>IDENTIFICATION</scope>
</reference>
<dbReference type="GO" id="GO:0005179">
    <property type="term" value="F:hormone activity"/>
    <property type="evidence" value="ECO:0007669"/>
    <property type="project" value="InterPro"/>
</dbReference>
<organism evidence="1">
    <name type="scientific">Mesocestoides corti</name>
    <name type="common">Flatworm</name>
    <dbReference type="NCBI Taxonomy" id="53468"/>
    <lineage>
        <taxon>Eukaryota</taxon>
        <taxon>Metazoa</taxon>
        <taxon>Spiralia</taxon>
        <taxon>Lophotrochozoa</taxon>
        <taxon>Platyhelminthes</taxon>
        <taxon>Cestoda</taxon>
        <taxon>Eucestoda</taxon>
        <taxon>Cyclophyllidea</taxon>
        <taxon>Mesocestoididae</taxon>
        <taxon>Mesocestoides</taxon>
    </lineage>
</organism>
<dbReference type="SUPFAM" id="SSF55797">
    <property type="entry name" value="PR-1-like"/>
    <property type="match status" value="1"/>
</dbReference>
<dbReference type="WBParaSite" id="MCU_011548-RA">
    <property type="protein sequence ID" value="MCU_011548-RA"/>
    <property type="gene ID" value="MCU_011548"/>
</dbReference>
<sequence length="102" mass="11620">MFESQKKSYNYENNTCTGLCGSYRRMVWSTASSVGCYQHYCERNGDSTKPLHIMACLLKPVVLDVNERPYKKGRPCSECPYGPDCKRNQCTQKEMTTTSPTS</sequence>